<accession>A0A7N0VDG4</accession>
<reference evidence="2" key="1">
    <citation type="submission" date="2021-01" db="UniProtKB">
        <authorList>
            <consortium name="EnsemblPlants"/>
        </authorList>
    </citation>
    <scope>IDENTIFICATION</scope>
</reference>
<dbReference type="Proteomes" id="UP000594263">
    <property type="component" value="Unplaced"/>
</dbReference>
<proteinExistence type="predicted"/>
<keyword evidence="3" id="KW-1185">Reference proteome</keyword>
<feature type="region of interest" description="Disordered" evidence="1">
    <location>
        <begin position="1"/>
        <end position="34"/>
    </location>
</feature>
<protein>
    <submittedName>
        <fullName evidence="2">Uncharacterized protein</fullName>
    </submittedName>
</protein>
<dbReference type="EnsemblPlants" id="Kaladp0607s0028.1.v1.1">
    <property type="protein sequence ID" value="Kaladp0607s0028.1.v1.1.CDS.1"/>
    <property type="gene ID" value="Kaladp0607s0028.v1.1"/>
</dbReference>
<sequence length="116" mass="12079">MNQIGSSLSARVSPEENSAALSRRRRCSSSAAPSLCAAKDSCGELLRHRCNGHCSKGSASSTPPASPIPSAPTPDFDRSSVELHKIRPPAPSSVSSRFRDSCDAGGELPASTRNSL</sequence>
<evidence type="ECO:0000313" key="2">
    <source>
        <dbReference type="EnsemblPlants" id="Kaladp0607s0028.1.v1.1.CDS.1"/>
    </source>
</evidence>
<feature type="region of interest" description="Disordered" evidence="1">
    <location>
        <begin position="53"/>
        <end position="116"/>
    </location>
</feature>
<evidence type="ECO:0000313" key="3">
    <source>
        <dbReference type="Proteomes" id="UP000594263"/>
    </source>
</evidence>
<feature type="compositionally biased region" description="Basic and acidic residues" evidence="1">
    <location>
        <begin position="75"/>
        <end position="85"/>
    </location>
</feature>
<evidence type="ECO:0000256" key="1">
    <source>
        <dbReference type="SAM" id="MobiDB-lite"/>
    </source>
</evidence>
<organism evidence="2 3">
    <name type="scientific">Kalanchoe fedtschenkoi</name>
    <name type="common">Lavender scallops</name>
    <name type="synonym">South American air plant</name>
    <dbReference type="NCBI Taxonomy" id="63787"/>
    <lineage>
        <taxon>Eukaryota</taxon>
        <taxon>Viridiplantae</taxon>
        <taxon>Streptophyta</taxon>
        <taxon>Embryophyta</taxon>
        <taxon>Tracheophyta</taxon>
        <taxon>Spermatophyta</taxon>
        <taxon>Magnoliopsida</taxon>
        <taxon>eudicotyledons</taxon>
        <taxon>Gunneridae</taxon>
        <taxon>Pentapetalae</taxon>
        <taxon>Saxifragales</taxon>
        <taxon>Crassulaceae</taxon>
        <taxon>Kalanchoe</taxon>
    </lineage>
</organism>
<dbReference type="AlphaFoldDB" id="A0A7N0VDG4"/>
<dbReference type="Gramene" id="Kaladp0607s0028.1.v1.1">
    <property type="protein sequence ID" value="Kaladp0607s0028.1.v1.1.CDS.1"/>
    <property type="gene ID" value="Kaladp0607s0028.v1.1"/>
</dbReference>
<feature type="compositionally biased region" description="Polar residues" evidence="1">
    <location>
        <begin position="1"/>
        <end position="10"/>
    </location>
</feature>
<name>A0A7N0VDG4_KALFE</name>